<reference evidence="5" key="1">
    <citation type="journal article" date="2020" name="Stud. Mycol.">
        <title>101 Dothideomycetes genomes: a test case for predicting lifestyles and emergence of pathogens.</title>
        <authorList>
            <person name="Haridas S."/>
            <person name="Albert R."/>
            <person name="Binder M."/>
            <person name="Bloem J."/>
            <person name="Labutti K."/>
            <person name="Salamov A."/>
            <person name="Andreopoulos B."/>
            <person name="Baker S."/>
            <person name="Barry K."/>
            <person name="Bills G."/>
            <person name="Bluhm B."/>
            <person name="Cannon C."/>
            <person name="Castanera R."/>
            <person name="Culley D."/>
            <person name="Daum C."/>
            <person name="Ezra D."/>
            <person name="Gonzalez J."/>
            <person name="Henrissat B."/>
            <person name="Kuo A."/>
            <person name="Liang C."/>
            <person name="Lipzen A."/>
            <person name="Lutzoni F."/>
            <person name="Magnuson J."/>
            <person name="Mondo S."/>
            <person name="Nolan M."/>
            <person name="Ohm R."/>
            <person name="Pangilinan J."/>
            <person name="Park H.-J."/>
            <person name="Ramirez L."/>
            <person name="Alfaro M."/>
            <person name="Sun H."/>
            <person name="Tritt A."/>
            <person name="Yoshinaga Y."/>
            <person name="Zwiers L.-H."/>
            <person name="Turgeon B."/>
            <person name="Goodwin S."/>
            <person name="Spatafora J."/>
            <person name="Crous P."/>
            <person name="Grigoriev I."/>
        </authorList>
    </citation>
    <scope>NUCLEOTIDE SEQUENCE</scope>
    <source>
        <strain evidence="5">ATCC 16933</strain>
    </source>
</reference>
<evidence type="ECO:0000313" key="6">
    <source>
        <dbReference type="Proteomes" id="UP000799766"/>
    </source>
</evidence>
<evidence type="ECO:0000256" key="4">
    <source>
        <dbReference type="SAM" id="MobiDB-lite"/>
    </source>
</evidence>
<feature type="region of interest" description="Disordered" evidence="4">
    <location>
        <begin position="185"/>
        <end position="231"/>
    </location>
</feature>
<feature type="region of interest" description="Disordered" evidence="4">
    <location>
        <begin position="1"/>
        <end position="34"/>
    </location>
</feature>
<feature type="compositionally biased region" description="Low complexity" evidence="4">
    <location>
        <begin position="11"/>
        <end position="34"/>
    </location>
</feature>
<dbReference type="GO" id="GO:0006606">
    <property type="term" value="P:protein import into nucleus"/>
    <property type="evidence" value="ECO:0007669"/>
    <property type="project" value="TreeGrafter"/>
</dbReference>
<dbReference type="PANTHER" id="PTHR11225">
    <property type="entry name" value="NUCLEAR PORE COMPLEX PROTEIN NUP93 NUCLEOPORIN NUP93 DEAD EYE PROTEIN"/>
    <property type="match status" value="1"/>
</dbReference>
<feature type="compositionally biased region" description="Low complexity" evidence="4">
    <location>
        <begin position="837"/>
        <end position="846"/>
    </location>
</feature>
<dbReference type="InterPro" id="IPR007231">
    <property type="entry name" value="Nucleoporin_int_Nup93/Nic96"/>
</dbReference>
<keyword evidence="3" id="KW-0539">Nucleus</keyword>
<comment type="subcellular location">
    <subcellularLocation>
        <location evidence="1">Nucleus envelope</location>
    </subcellularLocation>
</comment>
<dbReference type="OrthoDB" id="203824at2759"/>
<evidence type="ECO:0000256" key="2">
    <source>
        <dbReference type="ARBA" id="ARBA00010186"/>
    </source>
</evidence>
<comment type="similarity">
    <text evidence="2">Belongs to the nucleoporin interacting component (NIC) family.</text>
</comment>
<protein>
    <submittedName>
        <fullName evidence="5">Nup93/Nic96-domain-containing protein</fullName>
    </submittedName>
</protein>
<proteinExistence type="inferred from homology"/>
<sequence>MFGSTFGTGGLAQPNQQQQQQQPQSNQNNLNQSQQGQAAYFDHLLERGKKRNNLENGGTQFGELPALQLGLADIARKVRNLGSGGPSAEEAKKGKTEGDSRAHYILAGSSLRDFNTLVNTVGPSAAVDTDLDGFVSNLHAQSTLDLISESLEQSKRDFDTYLEDNVQMEWDTQRKRIYQHFGLVRPDEPEPDDNQQQGAGLNGSFGASAFGRSSRRGRGPTAPTMSFGTSGMTKSVIGSPAVHGASKTSGFADIAEKVSTANVPSLPEDRFLRDKEEKFATKVRELNLARVQQQQGFPLLHGFSEVEAQAAAAQGAGTAGLKLVDAYNALVHITGEKDESGVANAIRERTYMEPYLEENPNSPVAVELRKRIVNGSRTFLEEQFWGKVLDIIKRNPREASVGGVPTPVNQVRAYIRVLLARREFSADPSRFQQMDEDYCWIVIYFFLRSGRAAEAYKYVQDNERSMRSIDRAFVSYLGAYTRNAEGRLPPELQNRINTDYIARSRAAAATSSGAGSADAAANAIDPYRLACYKIIGRCDLHKRSFDDINHDVEDWLWLQFALARESSRVEESAGDTFGLQELRSSITEIGQRHFQNATEPGSYTVFFVMQILAGMFEQAVAYLYPHNYVSAVHVSIGLAYYGLLRVSSGLHPAAAAETDLLSYTTREKPQLNFGRMVGYYTRDFRGAHSEAAVDYLALICLNGDLPGAAGQSQTALCHEALRELVLETREFAGLIGDIRADGARQRGTIERRLPLIRLQDPKEFLKTVTVQAASVADDNGRTTDAVLLFHLAEDYDAVVGILNRALAEAIAVEVGAEPIRLEPLRPRRVDAAEDAADGQAQAGAQQRGPPTNQDKGLLATLSLMTIEDPEELAKAMISLYNGHAMFYRHVRSTNRDTCAMLLQLAEAKRRVSQGRWADALDLIQGMNLLPLAANGNVDAIRHAAATFGQLPAPVARNVGHLLMWTITACGRQRELLRSSQFEDANRNAIAQQLLQTSMDLMVYAGLVKYKLPPRVFEELARAGQEAGAY</sequence>
<dbReference type="EMBL" id="MU001679">
    <property type="protein sequence ID" value="KAF2457741.1"/>
    <property type="molecule type" value="Genomic_DNA"/>
</dbReference>
<dbReference type="Pfam" id="PF04097">
    <property type="entry name" value="Nic96"/>
    <property type="match status" value="1"/>
</dbReference>
<dbReference type="Proteomes" id="UP000799766">
    <property type="component" value="Unassembled WGS sequence"/>
</dbReference>
<gene>
    <name evidence="5" type="ORF">BDY21DRAFT_285025</name>
</gene>
<feature type="compositionally biased region" description="Gly residues" evidence="4">
    <location>
        <begin position="1"/>
        <end position="10"/>
    </location>
</feature>
<evidence type="ECO:0000256" key="1">
    <source>
        <dbReference type="ARBA" id="ARBA00004259"/>
    </source>
</evidence>
<accession>A0A6A6P133</accession>
<evidence type="ECO:0000256" key="3">
    <source>
        <dbReference type="ARBA" id="ARBA00023242"/>
    </source>
</evidence>
<organism evidence="5 6">
    <name type="scientific">Lineolata rhizophorae</name>
    <dbReference type="NCBI Taxonomy" id="578093"/>
    <lineage>
        <taxon>Eukaryota</taxon>
        <taxon>Fungi</taxon>
        <taxon>Dikarya</taxon>
        <taxon>Ascomycota</taxon>
        <taxon>Pezizomycotina</taxon>
        <taxon>Dothideomycetes</taxon>
        <taxon>Dothideomycetes incertae sedis</taxon>
        <taxon>Lineolatales</taxon>
        <taxon>Lineolataceae</taxon>
        <taxon>Lineolata</taxon>
    </lineage>
</organism>
<evidence type="ECO:0000313" key="5">
    <source>
        <dbReference type="EMBL" id="KAF2457741.1"/>
    </source>
</evidence>
<dbReference type="GO" id="GO:0017056">
    <property type="term" value="F:structural constituent of nuclear pore"/>
    <property type="evidence" value="ECO:0007669"/>
    <property type="project" value="InterPro"/>
</dbReference>
<dbReference type="GO" id="GO:0005643">
    <property type="term" value="C:nuclear pore"/>
    <property type="evidence" value="ECO:0007669"/>
    <property type="project" value="InterPro"/>
</dbReference>
<dbReference type="AlphaFoldDB" id="A0A6A6P133"/>
<feature type="region of interest" description="Disordered" evidence="4">
    <location>
        <begin position="831"/>
        <end position="854"/>
    </location>
</feature>
<name>A0A6A6P133_9PEZI</name>
<dbReference type="PANTHER" id="PTHR11225:SF4">
    <property type="entry name" value="NUCLEAR PORE COMPLEX PROTEIN NUP93"/>
    <property type="match status" value="1"/>
</dbReference>
<dbReference type="GO" id="GO:0016973">
    <property type="term" value="P:poly(A)+ mRNA export from nucleus"/>
    <property type="evidence" value="ECO:0007669"/>
    <property type="project" value="TreeGrafter"/>
</dbReference>
<keyword evidence="6" id="KW-1185">Reference proteome</keyword>